<accession>A0A2K3JSB3</accession>
<dbReference type="ExpressionAtlas" id="A0A2K3JSB3">
    <property type="expression patterns" value="baseline"/>
</dbReference>
<feature type="non-terminal residue" evidence="1">
    <location>
        <position position="215"/>
    </location>
</feature>
<name>A0A2K3JSB3_TRIPR</name>
<dbReference type="EMBL" id="ASHM01075541">
    <property type="protein sequence ID" value="PNX56933.1"/>
    <property type="molecule type" value="Genomic_DNA"/>
</dbReference>
<evidence type="ECO:0000313" key="2">
    <source>
        <dbReference type="Proteomes" id="UP000236291"/>
    </source>
</evidence>
<evidence type="ECO:0000313" key="1">
    <source>
        <dbReference type="EMBL" id="PNX56933.1"/>
    </source>
</evidence>
<reference evidence="1 2" key="1">
    <citation type="journal article" date="2014" name="Am. J. Bot.">
        <title>Genome assembly and annotation for red clover (Trifolium pratense; Fabaceae).</title>
        <authorList>
            <person name="Istvanek J."/>
            <person name="Jaros M."/>
            <person name="Krenek A."/>
            <person name="Repkova J."/>
        </authorList>
    </citation>
    <scope>NUCLEOTIDE SEQUENCE [LARGE SCALE GENOMIC DNA]</scope>
    <source>
        <strain evidence="2">cv. Tatra</strain>
        <tissue evidence="1">Young leaves</tissue>
    </source>
</reference>
<dbReference type="InterPro" id="IPR012340">
    <property type="entry name" value="NA-bd_OB-fold"/>
</dbReference>
<dbReference type="PANTHER" id="PTHR47165">
    <property type="entry name" value="OS03G0429900 PROTEIN"/>
    <property type="match status" value="1"/>
</dbReference>
<organism evidence="1 2">
    <name type="scientific">Trifolium pratense</name>
    <name type="common">Red clover</name>
    <dbReference type="NCBI Taxonomy" id="57577"/>
    <lineage>
        <taxon>Eukaryota</taxon>
        <taxon>Viridiplantae</taxon>
        <taxon>Streptophyta</taxon>
        <taxon>Embryophyta</taxon>
        <taxon>Tracheophyta</taxon>
        <taxon>Spermatophyta</taxon>
        <taxon>Magnoliopsida</taxon>
        <taxon>eudicotyledons</taxon>
        <taxon>Gunneridae</taxon>
        <taxon>Pentapetalae</taxon>
        <taxon>rosids</taxon>
        <taxon>fabids</taxon>
        <taxon>Fabales</taxon>
        <taxon>Fabaceae</taxon>
        <taxon>Papilionoideae</taxon>
        <taxon>50 kb inversion clade</taxon>
        <taxon>NPAAA clade</taxon>
        <taxon>Hologalegina</taxon>
        <taxon>IRL clade</taxon>
        <taxon>Trifolieae</taxon>
        <taxon>Trifolium</taxon>
    </lineage>
</organism>
<dbReference type="SUPFAM" id="SSF50249">
    <property type="entry name" value="Nucleic acid-binding proteins"/>
    <property type="match status" value="1"/>
</dbReference>
<reference evidence="1 2" key="2">
    <citation type="journal article" date="2017" name="Front. Plant Sci.">
        <title>Gene Classification and Mining of Molecular Markers Useful in Red Clover (Trifolium pratense) Breeding.</title>
        <authorList>
            <person name="Istvanek J."/>
            <person name="Dluhosova J."/>
            <person name="Dluhos P."/>
            <person name="Patkova L."/>
            <person name="Nedelnik J."/>
            <person name="Repkova J."/>
        </authorList>
    </citation>
    <scope>NUCLEOTIDE SEQUENCE [LARGE SCALE GENOMIC DNA]</scope>
    <source>
        <strain evidence="2">cv. Tatra</strain>
        <tissue evidence="1">Young leaves</tissue>
    </source>
</reference>
<gene>
    <name evidence="1" type="ORF">L195_g050140</name>
</gene>
<dbReference type="Proteomes" id="UP000236291">
    <property type="component" value="Unassembled WGS sequence"/>
</dbReference>
<dbReference type="CDD" id="cd04481">
    <property type="entry name" value="RPA1_DBD_B_like"/>
    <property type="match status" value="1"/>
</dbReference>
<protein>
    <recommendedName>
        <fullName evidence="3">Replication factor A protein</fullName>
    </recommendedName>
</protein>
<feature type="non-terminal residue" evidence="1">
    <location>
        <position position="1"/>
    </location>
</feature>
<proteinExistence type="predicted"/>
<comment type="caution">
    <text evidence="1">The sequence shown here is derived from an EMBL/GenBank/DDBJ whole genome shotgun (WGS) entry which is preliminary data.</text>
</comment>
<dbReference type="PANTHER" id="PTHR47165:SF4">
    <property type="entry name" value="OS03G0429900 PROTEIN"/>
    <property type="match status" value="1"/>
</dbReference>
<sequence>KFEEIQSLKFPEDILVDVIGAVHEIGSAQTTATTGKLNISFRIKDLGGIILDCILWESVASKFMEFCKNRTEEGPLILIIRRARLQKPTDRYPLQISNAWSGTKLIINEDIPDINHFKNSLLGDNSYATQNKMMSYSSQKFATTTSGSQLTPEDHFIQDCRILKLADIIQLQKDEIVVTVAKTSHLKCTDRGWYLLGCNSCIKEAKGSEPPYECA</sequence>
<dbReference type="AlphaFoldDB" id="A0A2K3JSB3"/>
<dbReference type="Gene3D" id="2.40.50.140">
    <property type="entry name" value="Nucleic acid-binding proteins"/>
    <property type="match status" value="1"/>
</dbReference>
<evidence type="ECO:0008006" key="3">
    <source>
        <dbReference type="Google" id="ProtNLM"/>
    </source>
</evidence>